<protein>
    <submittedName>
        <fullName evidence="6">Zinc carboxypeptidase family protein</fullName>
    </submittedName>
</protein>
<feature type="region of interest" description="Disordered" evidence="4">
    <location>
        <begin position="833"/>
        <end position="937"/>
    </location>
</feature>
<dbReference type="Gene3D" id="2.60.40.3120">
    <property type="match status" value="1"/>
</dbReference>
<feature type="compositionally biased region" description="Low complexity" evidence="4">
    <location>
        <begin position="1153"/>
        <end position="1166"/>
    </location>
</feature>
<dbReference type="RefSeq" id="XP_001032180.1">
    <property type="nucleotide sequence ID" value="XM_001032180.1"/>
</dbReference>
<dbReference type="Gene3D" id="3.40.630.10">
    <property type="entry name" value="Zn peptidases"/>
    <property type="match status" value="1"/>
</dbReference>
<accession>Q22H07</accession>
<evidence type="ECO:0000259" key="5">
    <source>
        <dbReference type="PROSITE" id="PS52035"/>
    </source>
</evidence>
<gene>
    <name evidence="6" type="ORF">TTHERM_00655450</name>
</gene>
<dbReference type="GeneID" id="7832788"/>
<feature type="compositionally biased region" description="Polar residues" evidence="4">
    <location>
        <begin position="1141"/>
        <end position="1152"/>
    </location>
</feature>
<dbReference type="PROSITE" id="PS52035">
    <property type="entry name" value="PEPTIDASE_M14"/>
    <property type="match status" value="1"/>
</dbReference>
<keyword evidence="7" id="KW-1185">Reference proteome</keyword>
<feature type="compositionally biased region" description="Polar residues" evidence="4">
    <location>
        <begin position="38"/>
        <end position="48"/>
    </location>
</feature>
<feature type="domain" description="Peptidase M14" evidence="5">
    <location>
        <begin position="498"/>
        <end position="764"/>
    </location>
</feature>
<organism evidence="6 7">
    <name type="scientific">Tetrahymena thermophila (strain SB210)</name>
    <dbReference type="NCBI Taxonomy" id="312017"/>
    <lineage>
        <taxon>Eukaryota</taxon>
        <taxon>Sar</taxon>
        <taxon>Alveolata</taxon>
        <taxon>Ciliophora</taxon>
        <taxon>Intramacronucleata</taxon>
        <taxon>Oligohymenophorea</taxon>
        <taxon>Hymenostomatida</taxon>
        <taxon>Tetrahymenina</taxon>
        <taxon>Tetrahymenidae</taxon>
        <taxon>Tetrahymena</taxon>
    </lineage>
</organism>
<keyword evidence="6" id="KW-0645">Protease</keyword>
<evidence type="ECO:0000256" key="3">
    <source>
        <dbReference type="PROSITE-ProRule" id="PRU01379"/>
    </source>
</evidence>
<evidence type="ECO:0000313" key="6">
    <source>
        <dbReference type="EMBL" id="EAR84517.1"/>
    </source>
</evidence>
<evidence type="ECO:0000256" key="1">
    <source>
        <dbReference type="ARBA" id="ARBA00001947"/>
    </source>
</evidence>
<dbReference type="GO" id="GO:0008270">
    <property type="term" value="F:zinc ion binding"/>
    <property type="evidence" value="ECO:0007669"/>
    <property type="project" value="InterPro"/>
</dbReference>
<comment type="similarity">
    <text evidence="2 3">Belongs to the peptidase M14 family.</text>
</comment>
<dbReference type="InterPro" id="IPR000834">
    <property type="entry name" value="Peptidase_M14"/>
</dbReference>
<dbReference type="InterPro" id="IPR040626">
    <property type="entry name" value="Pepdidase_M14_N"/>
</dbReference>
<dbReference type="GO" id="GO:0006508">
    <property type="term" value="P:proteolysis"/>
    <property type="evidence" value="ECO:0007669"/>
    <property type="project" value="InterPro"/>
</dbReference>
<dbReference type="SUPFAM" id="SSF53187">
    <property type="entry name" value="Zn-dependent exopeptidases"/>
    <property type="match status" value="1"/>
</dbReference>
<dbReference type="Pfam" id="PF00246">
    <property type="entry name" value="Peptidase_M14"/>
    <property type="match status" value="1"/>
</dbReference>
<dbReference type="PANTHER" id="PTHR12756:SF45">
    <property type="entry name" value="CYTOSOLIC CARBOXYPEPTIDASE NNA1"/>
    <property type="match status" value="1"/>
</dbReference>
<proteinExistence type="inferred from homology"/>
<name>Q22H07_TETTS</name>
<feature type="region of interest" description="Disordered" evidence="4">
    <location>
        <begin position="775"/>
        <end position="797"/>
    </location>
</feature>
<feature type="compositionally biased region" description="Polar residues" evidence="4">
    <location>
        <begin position="917"/>
        <end position="926"/>
    </location>
</feature>
<dbReference type="EMBL" id="GG662502">
    <property type="protein sequence ID" value="EAR84517.1"/>
    <property type="molecule type" value="Genomic_DNA"/>
</dbReference>
<dbReference type="Pfam" id="PF18027">
    <property type="entry name" value="Pepdidase_M14_N"/>
    <property type="match status" value="1"/>
</dbReference>
<dbReference type="MEROPS" id="M14.029"/>
<dbReference type="InParanoid" id="Q22H07"/>
<comment type="cofactor">
    <cofactor evidence="1">
        <name>Zn(2+)</name>
        <dbReference type="ChEBI" id="CHEBI:29105"/>
    </cofactor>
</comment>
<dbReference type="eggNOG" id="KOG3641">
    <property type="taxonomic scope" value="Eukaryota"/>
</dbReference>
<dbReference type="OrthoDB" id="10253041at2759"/>
<dbReference type="KEGG" id="tet:TTHERM_00655450"/>
<feature type="region of interest" description="Disordered" evidence="4">
    <location>
        <begin position="1141"/>
        <end position="1173"/>
    </location>
</feature>
<feature type="active site" description="Proton donor/acceptor" evidence="3">
    <location>
        <position position="731"/>
    </location>
</feature>
<dbReference type="InterPro" id="IPR050821">
    <property type="entry name" value="Cytosolic_carboxypeptidase"/>
</dbReference>
<dbReference type="Proteomes" id="UP000009168">
    <property type="component" value="Unassembled WGS sequence"/>
</dbReference>
<evidence type="ECO:0000256" key="2">
    <source>
        <dbReference type="ARBA" id="ARBA00005988"/>
    </source>
</evidence>
<feature type="compositionally biased region" description="Polar residues" evidence="4">
    <location>
        <begin position="882"/>
        <end position="909"/>
    </location>
</feature>
<keyword evidence="6" id="KW-0121">Carboxypeptidase</keyword>
<keyword evidence="6" id="KW-0378">Hydrolase</keyword>
<dbReference type="HOGENOM" id="CLU_258593_0_0_1"/>
<reference evidence="7" key="1">
    <citation type="journal article" date="2006" name="PLoS Biol.">
        <title>Macronuclear genome sequence of the ciliate Tetrahymena thermophila, a model eukaryote.</title>
        <authorList>
            <person name="Eisen J.A."/>
            <person name="Coyne R.S."/>
            <person name="Wu M."/>
            <person name="Wu D."/>
            <person name="Thiagarajan M."/>
            <person name="Wortman J.R."/>
            <person name="Badger J.H."/>
            <person name="Ren Q."/>
            <person name="Amedeo P."/>
            <person name="Jones K.M."/>
            <person name="Tallon L.J."/>
            <person name="Delcher A.L."/>
            <person name="Salzberg S.L."/>
            <person name="Silva J.C."/>
            <person name="Haas B.J."/>
            <person name="Majoros W.H."/>
            <person name="Farzad M."/>
            <person name="Carlton J.M."/>
            <person name="Smith R.K. Jr."/>
            <person name="Garg J."/>
            <person name="Pearlman R.E."/>
            <person name="Karrer K.M."/>
            <person name="Sun L."/>
            <person name="Manning G."/>
            <person name="Elde N.C."/>
            <person name="Turkewitz A.P."/>
            <person name="Asai D.J."/>
            <person name="Wilkes D.E."/>
            <person name="Wang Y."/>
            <person name="Cai H."/>
            <person name="Collins K."/>
            <person name="Stewart B.A."/>
            <person name="Lee S.R."/>
            <person name="Wilamowska K."/>
            <person name="Weinberg Z."/>
            <person name="Ruzzo W.L."/>
            <person name="Wloga D."/>
            <person name="Gaertig J."/>
            <person name="Frankel J."/>
            <person name="Tsao C.-C."/>
            <person name="Gorovsky M.A."/>
            <person name="Keeling P.J."/>
            <person name="Waller R.F."/>
            <person name="Patron N.J."/>
            <person name="Cherry J.M."/>
            <person name="Stover N.A."/>
            <person name="Krieger C.J."/>
            <person name="del Toro C."/>
            <person name="Ryder H.F."/>
            <person name="Williamson S.C."/>
            <person name="Barbeau R.A."/>
            <person name="Hamilton E.P."/>
            <person name="Orias E."/>
        </authorList>
    </citation>
    <scope>NUCLEOTIDE SEQUENCE [LARGE SCALE GENOMIC DNA]</scope>
    <source>
        <strain evidence="7">SB210</strain>
    </source>
</reference>
<dbReference type="GO" id="GO:0004181">
    <property type="term" value="F:metallocarboxypeptidase activity"/>
    <property type="evidence" value="ECO:0007669"/>
    <property type="project" value="InterPro"/>
</dbReference>
<feature type="region of interest" description="Disordered" evidence="4">
    <location>
        <begin position="16"/>
        <end position="48"/>
    </location>
</feature>
<feature type="compositionally biased region" description="Polar residues" evidence="4">
    <location>
        <begin position="840"/>
        <end position="851"/>
    </location>
</feature>
<dbReference type="PANTHER" id="PTHR12756">
    <property type="entry name" value="CYTOSOLIC CARBOXYPEPTIDASE"/>
    <property type="match status" value="1"/>
</dbReference>
<feature type="compositionally biased region" description="Low complexity" evidence="4">
    <location>
        <begin position="775"/>
        <end position="791"/>
    </location>
</feature>
<evidence type="ECO:0000313" key="7">
    <source>
        <dbReference type="Proteomes" id="UP000009168"/>
    </source>
</evidence>
<sequence length="1338" mass="154904">MDLYINNFLISNQNQDAVSKTEMQEKESSNSSKNNESPILNTETNQQNKDALNEQFKSDNTLKYEEEFAKNTAQQRKQKNSANSSFAMRKKVLNQSEDVIQNASFNRNICSSRGQIESRNDKSNLTVLNNTFMISKGFNSGQIDKELFSKEEASVLAVDDYDNDSLDEGDELSYFELNYISQTGTNQQVKKIKRVKKTYLDQLPEANPIAKRELRGIEQLKSVYDYSLKFKEQQIVNSYLESFHMATENPEEFQKLVQRKEPLGVRNINAINTNYILGNNNPGISVNSDGSQTRQFIYQMFTEENNIVYLKNPLLNNQVLCTLYKMSAIRNGEPYSDFKSKEASEITQQERLEQMIKENLTKKQKVLHFDSKFESGNLSIVSMKSSDEYNLLLQNDINTKGYTQWFFFSVKKTHRNQSVKFNIVNFYKNGSLFNEGMKISIFSKKKYDLTKVGWFKGATDIGYVKNNIVKQNDNYYYTLTFKYTFEYNDDEVFFAYNIPYTYTQLNQFLHKCEMDPYKNQFIYKKILCRTLIGNKLDLITITNPCKNIQDEMSQRKGVIISARVHPGETVSSYIMEGIIEFLLQNTKEAHFLREKFIFKIIPMMNPDGVIHGNYRCSLAGCDLNRRWKNPNQTLHPEIYYTKQMIFDFKQKNDIAMVIDLHGHSRKMNVFAYGCHDKKKPFECREFPFIISKLNSSFSFKDCNFKVQKNREGTARIALYKSLGIPNIYTIESSFCGPSYLNTHFTAEHLKEMGHSICQSILMKFQMANFQQYLNQQEEQQDNQQQQQQNLEQENKTQQKKIEIPSFFSKVCSQQNLTSNKIFLDELYENPENIDIGMKNDSGSDSEPSGDNMSDDELKKMFTSKTKKSKKLLDKNTKEVATIQPQSQIKDPMSQTQTILKRKTQSNFMTKSPEKKINSQQGTSSSEVKPKAFNFDKAPSPIRSRTVIKNSFHQTGYNFVKDQKNQKAEKESQSQMKNMTVLEPKFVYFPLKVPDAFPNIDKYKNSLRETKLRKLRENSQVRQQMGNPQQTHRVIQMKLRQSYNNGAAENQSKIEKKPQLISPREFKFNQAIPQPIENTVIDSSLPVYNGIRDSINNTNKSQLGRILRTIMNTQTPDWIYGYSGNNSQYDTLNKSLVQEGSQTLTRGGSKNMKQQQQLYNQSPPQSNIVEKQQRSKSNDISQYVFKMQKYDIFNGTFTNLPDQSDVNKQSNRSLHENQFYQPTFCDYKSLQKTKFDQAFTGVPPTANSTTNSLNNSFASINNTLSKQQKIIKPQSASRTVRKQLTTNQHLMNGIKLFQDQSKGDFEGSNINNNGGNTVVVDEKNINQQTVFQPIKIVYI</sequence>
<evidence type="ECO:0000256" key="4">
    <source>
        <dbReference type="SAM" id="MobiDB-lite"/>
    </source>
</evidence>